<evidence type="ECO:0000256" key="3">
    <source>
        <dbReference type="ARBA" id="ARBA00022598"/>
    </source>
</evidence>
<dbReference type="InterPro" id="IPR006195">
    <property type="entry name" value="aa-tRNA-synth_II"/>
</dbReference>
<evidence type="ECO:0000256" key="5">
    <source>
        <dbReference type="ARBA" id="ARBA00022840"/>
    </source>
</evidence>
<evidence type="ECO:0000256" key="7">
    <source>
        <dbReference type="ARBA" id="ARBA00023146"/>
    </source>
</evidence>
<keyword evidence="5 9" id="KW-0067">ATP-binding</keyword>
<evidence type="ECO:0000256" key="2">
    <source>
        <dbReference type="ARBA" id="ARBA00008226"/>
    </source>
</evidence>
<dbReference type="InterPro" id="IPR041715">
    <property type="entry name" value="HisRS-like_core"/>
</dbReference>
<dbReference type="CDD" id="cd00773">
    <property type="entry name" value="HisRS-like_core"/>
    <property type="match status" value="1"/>
</dbReference>
<dbReference type="PIRSF" id="PIRSF001549">
    <property type="entry name" value="His-tRNA_synth"/>
    <property type="match status" value="1"/>
</dbReference>
<feature type="binding site" evidence="10">
    <location>
        <position position="125"/>
    </location>
    <ligand>
        <name>L-histidine</name>
        <dbReference type="ChEBI" id="CHEBI:57595"/>
    </ligand>
</feature>
<dbReference type="PANTHER" id="PTHR43707:SF1">
    <property type="entry name" value="HISTIDINE--TRNA LIGASE, MITOCHONDRIAL-RELATED"/>
    <property type="match status" value="1"/>
</dbReference>
<evidence type="ECO:0000256" key="8">
    <source>
        <dbReference type="ARBA" id="ARBA00047639"/>
    </source>
</evidence>
<comment type="similarity">
    <text evidence="2 9">Belongs to the class-II aminoacyl-tRNA synthetase family.</text>
</comment>
<dbReference type="Pfam" id="PF03129">
    <property type="entry name" value="HGTP_anticodon"/>
    <property type="match status" value="1"/>
</dbReference>
<keyword evidence="6 9" id="KW-0648">Protein biosynthesis</keyword>
<dbReference type="Gene3D" id="3.40.50.800">
    <property type="entry name" value="Anticodon-binding domain"/>
    <property type="match status" value="1"/>
</dbReference>
<dbReference type="FunFam" id="3.40.50.800:FF:000017">
    <property type="entry name" value="Histidine--tRNA ligase chloroplastic/mitochondrial"/>
    <property type="match status" value="1"/>
</dbReference>
<feature type="binding site" evidence="10">
    <location>
        <begin position="77"/>
        <end position="79"/>
    </location>
    <ligand>
        <name>L-histidine</name>
        <dbReference type="ChEBI" id="CHEBI:57595"/>
    </ligand>
</feature>
<dbReference type="PROSITE" id="PS50862">
    <property type="entry name" value="AA_TRNA_LIGASE_II"/>
    <property type="match status" value="1"/>
</dbReference>
<dbReference type="AlphaFoldDB" id="A0A075GGS5"/>
<dbReference type="InterPro" id="IPR045864">
    <property type="entry name" value="aa-tRNA-synth_II/BPL/LPL"/>
</dbReference>
<feature type="domain" description="Aminoacyl-transfer RNA synthetases class-II family profile" evidence="11">
    <location>
        <begin position="1"/>
        <end position="328"/>
    </location>
</feature>
<organism evidence="12">
    <name type="scientific">uncultured marine group II/III euryarchaeote KM3_13_C08</name>
    <dbReference type="NCBI Taxonomy" id="1457871"/>
    <lineage>
        <taxon>Archaea</taxon>
        <taxon>Methanobacteriati</taxon>
        <taxon>Methanobacteriota</taxon>
        <taxon>environmental samples</taxon>
    </lineage>
</organism>
<accession>A0A075GGS5</accession>
<feature type="binding site" evidence="10">
    <location>
        <position position="121"/>
    </location>
    <ligand>
        <name>L-histidine</name>
        <dbReference type="ChEBI" id="CHEBI:57595"/>
    </ligand>
</feature>
<dbReference type="GO" id="GO:0005524">
    <property type="term" value="F:ATP binding"/>
    <property type="evidence" value="ECO:0007669"/>
    <property type="project" value="UniProtKB-UniRule"/>
</dbReference>
<comment type="catalytic activity">
    <reaction evidence="8 9">
        <text>tRNA(His) + L-histidine + ATP = L-histidyl-tRNA(His) + AMP + diphosphate + H(+)</text>
        <dbReference type="Rhea" id="RHEA:17313"/>
        <dbReference type="Rhea" id="RHEA-COMP:9665"/>
        <dbReference type="Rhea" id="RHEA-COMP:9689"/>
        <dbReference type="ChEBI" id="CHEBI:15378"/>
        <dbReference type="ChEBI" id="CHEBI:30616"/>
        <dbReference type="ChEBI" id="CHEBI:33019"/>
        <dbReference type="ChEBI" id="CHEBI:57595"/>
        <dbReference type="ChEBI" id="CHEBI:78442"/>
        <dbReference type="ChEBI" id="CHEBI:78527"/>
        <dbReference type="ChEBI" id="CHEBI:456215"/>
        <dbReference type="EC" id="6.1.1.21"/>
    </reaction>
</comment>
<feature type="binding site" evidence="10">
    <location>
        <position position="107"/>
    </location>
    <ligand>
        <name>L-histidine</name>
        <dbReference type="ChEBI" id="CHEBI:57595"/>
    </ligand>
</feature>
<gene>
    <name evidence="12" type="primary">HARS</name>
    <name evidence="9 12" type="synonym">hisS</name>
</gene>
<dbReference type="FunFam" id="3.30.930.10:FF:000054">
    <property type="entry name" value="Histidine--tRNA ligase chloroplastic/mitochondrial"/>
    <property type="match status" value="1"/>
</dbReference>
<keyword evidence="7 9" id="KW-0030">Aminoacyl-tRNA synthetase</keyword>
<evidence type="ECO:0000256" key="6">
    <source>
        <dbReference type="ARBA" id="ARBA00022917"/>
    </source>
</evidence>
<evidence type="ECO:0000256" key="10">
    <source>
        <dbReference type="PIRSR" id="PIRSR001549-1"/>
    </source>
</evidence>
<feature type="binding site" evidence="10">
    <location>
        <begin position="269"/>
        <end position="270"/>
    </location>
    <ligand>
        <name>L-histidine</name>
        <dbReference type="ChEBI" id="CHEBI:57595"/>
    </ligand>
</feature>
<dbReference type="HAMAP" id="MF_00127">
    <property type="entry name" value="His_tRNA_synth"/>
    <property type="match status" value="1"/>
</dbReference>
<dbReference type="InterPro" id="IPR004516">
    <property type="entry name" value="HisRS/HisZ"/>
</dbReference>
<evidence type="ECO:0000313" key="12">
    <source>
        <dbReference type="EMBL" id="AIF00833.1"/>
    </source>
</evidence>
<feature type="binding site" evidence="10">
    <location>
        <position position="265"/>
    </location>
    <ligand>
        <name>L-histidine</name>
        <dbReference type="ChEBI" id="CHEBI:57595"/>
    </ligand>
</feature>
<dbReference type="SUPFAM" id="SSF52954">
    <property type="entry name" value="Class II aaRS ABD-related"/>
    <property type="match status" value="1"/>
</dbReference>
<dbReference type="GO" id="GO:0005737">
    <property type="term" value="C:cytoplasm"/>
    <property type="evidence" value="ECO:0007669"/>
    <property type="project" value="UniProtKB-SubCell"/>
</dbReference>
<keyword evidence="9" id="KW-0963">Cytoplasm</keyword>
<dbReference type="InterPro" id="IPR004154">
    <property type="entry name" value="Anticodon-bd"/>
</dbReference>
<dbReference type="Pfam" id="PF13393">
    <property type="entry name" value="tRNA-synt_His"/>
    <property type="match status" value="1"/>
</dbReference>
<dbReference type="NCBIfam" id="TIGR00442">
    <property type="entry name" value="hisS"/>
    <property type="match status" value="1"/>
</dbReference>
<dbReference type="SUPFAM" id="SSF55681">
    <property type="entry name" value="Class II aaRS and biotin synthetases"/>
    <property type="match status" value="1"/>
</dbReference>
<dbReference type="GO" id="GO:0004821">
    <property type="term" value="F:histidine-tRNA ligase activity"/>
    <property type="evidence" value="ECO:0007669"/>
    <property type="project" value="UniProtKB-UniRule"/>
</dbReference>
<evidence type="ECO:0000259" key="11">
    <source>
        <dbReference type="PROSITE" id="PS50862"/>
    </source>
</evidence>
<keyword evidence="3 9" id="KW-0436">Ligase</keyword>
<comment type="subcellular location">
    <subcellularLocation>
        <location evidence="1 9">Cytoplasm</location>
    </subcellularLocation>
</comment>
<dbReference type="EMBL" id="KF900603">
    <property type="protein sequence ID" value="AIF00833.1"/>
    <property type="molecule type" value="Genomic_DNA"/>
</dbReference>
<dbReference type="PANTHER" id="PTHR43707">
    <property type="entry name" value="HISTIDYL-TRNA SYNTHETASE"/>
    <property type="match status" value="1"/>
</dbReference>
<name>A0A075GGS5_9EURY</name>
<sequence>MTQGVRGTRDFYPEDMRLRNWLFDNFINASLLHGFEEYDAPVLEYEELYTRKQGEEITQQLYSFQDKGNRKVALRPEMTPSLARMVMARAGGLPMPIKWFSIPQCWRYERTQRGRGREHYQWNVDIWGTTEISADAELISVLVTFFEGIGLTAKDIVIRVSSRKVLEEVLGSLGLEGDIFAQTCIIVDKMDKLSSDVIEDQLSDLGHDSKVVTAIQAVLGIKDMNSLQKALKDESVAVSELNLLFDAIDSYGISAWVEFDASIVRGLAYYTGAVFEAHDRTGELRAICGGGRYDKLLSTLGGKDLPATGFGFGDMVIMELLAEKNLIPELVSDIDDIVIPLNSDLRNAAVMVAASLRNSGRTVDLVLEDKKMKWAFKHAERIGAARLVLLAPDEWSRKMVKIKDLDTGEESEISLNDI</sequence>
<evidence type="ECO:0000256" key="4">
    <source>
        <dbReference type="ARBA" id="ARBA00022741"/>
    </source>
</evidence>
<proteinExistence type="inferred from homology"/>
<dbReference type="InterPro" id="IPR015807">
    <property type="entry name" value="His-tRNA-ligase"/>
</dbReference>
<evidence type="ECO:0000256" key="9">
    <source>
        <dbReference type="HAMAP-Rule" id="MF_00127"/>
    </source>
</evidence>
<dbReference type="EC" id="6.1.1.21" evidence="9"/>
<dbReference type="InterPro" id="IPR036621">
    <property type="entry name" value="Anticodon-bd_dom_sf"/>
</dbReference>
<evidence type="ECO:0000256" key="1">
    <source>
        <dbReference type="ARBA" id="ARBA00004496"/>
    </source>
</evidence>
<dbReference type="Gene3D" id="3.30.930.10">
    <property type="entry name" value="Bira Bifunctional Protein, Domain 2"/>
    <property type="match status" value="1"/>
</dbReference>
<reference evidence="12" key="1">
    <citation type="journal article" date="2014" name="Genome Biol. Evol.">
        <title>Pangenome evidence for extensive interdomain horizontal transfer affecting lineage core and shell genes in uncultured planktonic thaumarchaeota and euryarchaeota.</title>
        <authorList>
            <person name="Deschamps P."/>
            <person name="Zivanovic Y."/>
            <person name="Moreira D."/>
            <person name="Rodriguez-Valera F."/>
            <person name="Lopez-Garcia P."/>
        </authorList>
    </citation>
    <scope>NUCLEOTIDE SEQUENCE</scope>
</reference>
<protein>
    <recommendedName>
        <fullName evidence="9">Histidine--tRNA ligase</fullName>
        <ecNumber evidence="9">6.1.1.21</ecNumber>
    </recommendedName>
    <alternativeName>
        <fullName evidence="9">Histidyl-tRNA synthetase</fullName>
        <shortName evidence="9">HisRS</shortName>
    </alternativeName>
</protein>
<dbReference type="GO" id="GO:0006427">
    <property type="term" value="P:histidyl-tRNA aminoacylation"/>
    <property type="evidence" value="ECO:0007669"/>
    <property type="project" value="UniProtKB-UniRule"/>
</dbReference>
<keyword evidence="4 9" id="KW-0547">Nucleotide-binding</keyword>